<protein>
    <submittedName>
        <fullName evidence="4">Flavin reductase family protein</fullName>
    </submittedName>
</protein>
<dbReference type="SMART" id="SM00903">
    <property type="entry name" value="Flavin_Reduct"/>
    <property type="match status" value="1"/>
</dbReference>
<organism evidence="4 5">
    <name type="scientific">Svornostia abyssi</name>
    <dbReference type="NCBI Taxonomy" id="2898438"/>
    <lineage>
        <taxon>Bacteria</taxon>
        <taxon>Bacillati</taxon>
        <taxon>Actinomycetota</taxon>
        <taxon>Thermoleophilia</taxon>
        <taxon>Solirubrobacterales</taxon>
        <taxon>Baekduiaceae</taxon>
        <taxon>Svornostia</taxon>
    </lineage>
</organism>
<dbReference type="PANTHER" id="PTHR30466">
    <property type="entry name" value="FLAVIN REDUCTASE"/>
    <property type="match status" value="1"/>
</dbReference>
<dbReference type="EMBL" id="CP088295">
    <property type="protein sequence ID" value="UUY01858.1"/>
    <property type="molecule type" value="Genomic_DNA"/>
</dbReference>
<evidence type="ECO:0000313" key="4">
    <source>
        <dbReference type="EMBL" id="UUY01858.1"/>
    </source>
</evidence>
<proteinExistence type="predicted"/>
<keyword evidence="5" id="KW-1185">Reference proteome</keyword>
<name>A0ABY5PAZ9_9ACTN</name>
<reference evidence="5" key="1">
    <citation type="submission" date="2021-11" db="EMBL/GenBank/DDBJ databases">
        <title>Cultivation dependent microbiological survey of springs from the worlds oldest radium mine currently devoted to the extraction of radon-saturated water.</title>
        <authorList>
            <person name="Kapinusova G."/>
            <person name="Smrhova T."/>
            <person name="Strejcek M."/>
            <person name="Suman J."/>
            <person name="Jani K."/>
            <person name="Pajer P."/>
            <person name="Uhlik O."/>
        </authorList>
    </citation>
    <scope>NUCLEOTIDE SEQUENCE [LARGE SCALE GENOMIC DNA]</scope>
    <source>
        <strain evidence="5">J379</strain>
    </source>
</reference>
<feature type="domain" description="Flavin reductase like" evidence="3">
    <location>
        <begin position="53"/>
        <end position="193"/>
    </location>
</feature>
<dbReference type="InterPro" id="IPR050268">
    <property type="entry name" value="NADH-dep_flavin_reductase"/>
</dbReference>
<accession>A0ABY5PAZ9</accession>
<evidence type="ECO:0000256" key="2">
    <source>
        <dbReference type="SAM" id="MobiDB-lite"/>
    </source>
</evidence>
<dbReference type="Gene3D" id="2.30.110.10">
    <property type="entry name" value="Electron Transport, Fmn-binding Protein, Chain A"/>
    <property type="match status" value="1"/>
</dbReference>
<dbReference type="InterPro" id="IPR002563">
    <property type="entry name" value="Flavin_Rdtase-like_dom"/>
</dbReference>
<evidence type="ECO:0000256" key="1">
    <source>
        <dbReference type="ARBA" id="ARBA00023002"/>
    </source>
</evidence>
<evidence type="ECO:0000259" key="3">
    <source>
        <dbReference type="SMART" id="SM00903"/>
    </source>
</evidence>
<sequence>MKRTAQLGGGTPGRSRTAGRARSGTPPNATTAGMAALTPTWRSTAPRRLRDAMGRFATGVTVITTADEGEGVHGMTANGVLSVSLDPPLVLVSLGRCRMAEILPRTGRYGISVLAADQQDVAMHFAGQGHRTTAPAFTWDGGLPFLPGALAHIGCRVADVHPAGDHVLWIGRVKHMTHRDGDPLLFYAGRFTGLA</sequence>
<dbReference type="InterPro" id="IPR012349">
    <property type="entry name" value="Split_barrel_FMN-bd"/>
</dbReference>
<dbReference type="Pfam" id="PF01613">
    <property type="entry name" value="Flavin_Reduct"/>
    <property type="match status" value="1"/>
</dbReference>
<feature type="region of interest" description="Disordered" evidence="2">
    <location>
        <begin position="1"/>
        <end position="34"/>
    </location>
</feature>
<dbReference type="RefSeq" id="WP_353862402.1">
    <property type="nucleotide sequence ID" value="NZ_CP088295.1"/>
</dbReference>
<gene>
    <name evidence="4" type="ORF">LRS13_14110</name>
</gene>
<dbReference type="PANTHER" id="PTHR30466:SF1">
    <property type="entry name" value="FMN REDUCTASE (NADH) RUTF"/>
    <property type="match status" value="1"/>
</dbReference>
<feature type="compositionally biased region" description="Low complexity" evidence="2">
    <location>
        <begin position="13"/>
        <end position="25"/>
    </location>
</feature>
<evidence type="ECO:0000313" key="5">
    <source>
        <dbReference type="Proteomes" id="UP001058860"/>
    </source>
</evidence>
<dbReference type="Proteomes" id="UP001058860">
    <property type="component" value="Chromosome"/>
</dbReference>
<keyword evidence="1" id="KW-0560">Oxidoreductase</keyword>
<dbReference type="SUPFAM" id="SSF50475">
    <property type="entry name" value="FMN-binding split barrel"/>
    <property type="match status" value="1"/>
</dbReference>